<dbReference type="PANTHER" id="PTHR43854">
    <property type="entry name" value="INDOLEPYRUVATE OXIDOREDUCTASE SUBUNIT IORB"/>
    <property type="match status" value="1"/>
</dbReference>
<sequence length="346" mass="37597">MQTTPQHLQDVGHRSDPISQADAPVNARRKKMTAADTALPLDGAAPAADPNPAQPRNIMIVGVGGQGVLMISKVMALLGQRQGLQVKQSEVHGMAKRGGIVFSHVRFGKEVWSPTIAKGDADALIALEWAEGLRWLDYLKPDSGVFIADTRRIVPPFACRSRKHGATTNYARETPAEIVGRIADGYALDATSIAEELGDVRAANTVLLGTLSVSLDDPPAEWLAVIEELVPKRTREINRKAFEAGRAWAEAARRDPELRFDKSITRRPAARAPHPEVSFEVTVNAAWCKGCDICVKLCPERCLAMSREQVATVKHPDACTGCHVCEWLCPDFAISVKTNVRESATA</sequence>
<evidence type="ECO:0000313" key="7">
    <source>
        <dbReference type="EMBL" id="BBF91643.1"/>
    </source>
</evidence>
<keyword evidence="3" id="KW-0408">Iron</keyword>
<evidence type="ECO:0000256" key="4">
    <source>
        <dbReference type="ARBA" id="ARBA00023014"/>
    </source>
</evidence>
<name>A0A348FWG0_9HYPH</name>
<keyword evidence="8" id="KW-1185">Reference proteome</keyword>
<dbReference type="KEGG" id="blag:BLTE_03280"/>
<keyword evidence="1" id="KW-0479">Metal-binding</keyword>
<dbReference type="AlphaFoldDB" id="A0A348FWG0"/>
<dbReference type="PROSITE" id="PS51379">
    <property type="entry name" value="4FE4S_FER_2"/>
    <property type="match status" value="2"/>
</dbReference>
<evidence type="ECO:0000313" key="8">
    <source>
        <dbReference type="Proteomes" id="UP000266934"/>
    </source>
</evidence>
<dbReference type="InterPro" id="IPR017900">
    <property type="entry name" value="4Fe4S_Fe_S_CS"/>
</dbReference>
<dbReference type="GO" id="GO:0016903">
    <property type="term" value="F:oxidoreductase activity, acting on the aldehyde or oxo group of donors"/>
    <property type="evidence" value="ECO:0007669"/>
    <property type="project" value="InterPro"/>
</dbReference>
<protein>
    <recommendedName>
        <fullName evidence="6">4Fe-4S ferredoxin-type domain-containing protein</fullName>
    </recommendedName>
</protein>
<evidence type="ECO:0000256" key="5">
    <source>
        <dbReference type="SAM" id="MobiDB-lite"/>
    </source>
</evidence>
<organism evidence="7 8">
    <name type="scientific">Blastochloris tepida</name>
    <dbReference type="NCBI Taxonomy" id="2233851"/>
    <lineage>
        <taxon>Bacteria</taxon>
        <taxon>Pseudomonadati</taxon>
        <taxon>Pseudomonadota</taxon>
        <taxon>Alphaproteobacteria</taxon>
        <taxon>Hyphomicrobiales</taxon>
        <taxon>Blastochloridaceae</taxon>
        <taxon>Blastochloris</taxon>
    </lineage>
</organism>
<feature type="domain" description="4Fe-4S ferredoxin-type" evidence="6">
    <location>
        <begin position="309"/>
        <end position="339"/>
    </location>
</feature>
<dbReference type="Pfam" id="PF01558">
    <property type="entry name" value="POR"/>
    <property type="match status" value="1"/>
</dbReference>
<keyword evidence="4" id="KW-0411">Iron-sulfur</keyword>
<dbReference type="InterPro" id="IPR017896">
    <property type="entry name" value="4Fe4S_Fe-S-bd"/>
</dbReference>
<dbReference type="Pfam" id="PF00037">
    <property type="entry name" value="Fer4"/>
    <property type="match status" value="1"/>
</dbReference>
<dbReference type="EMBL" id="AP018907">
    <property type="protein sequence ID" value="BBF91643.1"/>
    <property type="molecule type" value="Genomic_DNA"/>
</dbReference>
<dbReference type="InterPro" id="IPR019752">
    <property type="entry name" value="Pyrv/ketoisovalerate_OxRed_cat"/>
</dbReference>
<evidence type="ECO:0000259" key="6">
    <source>
        <dbReference type="PROSITE" id="PS51379"/>
    </source>
</evidence>
<reference evidence="7 8" key="1">
    <citation type="submission" date="2018-08" db="EMBL/GenBank/DDBJ databases">
        <title>Complete genome sequencing of Blastochloris tepida GI.</title>
        <authorList>
            <person name="Tsukatani Y."/>
            <person name="Mori H."/>
        </authorList>
    </citation>
    <scope>NUCLEOTIDE SEQUENCE [LARGE SCALE GENOMIC DNA]</scope>
    <source>
        <strain evidence="7 8">GI</strain>
    </source>
</reference>
<dbReference type="Proteomes" id="UP000266934">
    <property type="component" value="Chromosome"/>
</dbReference>
<dbReference type="PROSITE" id="PS00198">
    <property type="entry name" value="4FE4S_FER_1"/>
    <property type="match status" value="1"/>
</dbReference>
<feature type="domain" description="4Fe-4S ferredoxin-type" evidence="6">
    <location>
        <begin position="279"/>
        <end position="308"/>
    </location>
</feature>
<dbReference type="Gene3D" id="3.40.920.10">
    <property type="entry name" value="Pyruvate-ferredoxin oxidoreductase, PFOR, domain III"/>
    <property type="match status" value="1"/>
</dbReference>
<proteinExistence type="predicted"/>
<keyword evidence="2" id="KW-0560">Oxidoreductase</keyword>
<evidence type="ECO:0000256" key="3">
    <source>
        <dbReference type="ARBA" id="ARBA00023004"/>
    </source>
</evidence>
<dbReference type="GO" id="GO:0051536">
    <property type="term" value="F:iron-sulfur cluster binding"/>
    <property type="evidence" value="ECO:0007669"/>
    <property type="project" value="UniProtKB-KW"/>
</dbReference>
<accession>A0A348FWG0</accession>
<dbReference type="SUPFAM" id="SSF53323">
    <property type="entry name" value="Pyruvate-ferredoxin oxidoreductase, PFOR, domain III"/>
    <property type="match status" value="1"/>
</dbReference>
<dbReference type="InterPro" id="IPR002869">
    <property type="entry name" value="Pyrv_flavodox_OxRed_cen"/>
</dbReference>
<feature type="region of interest" description="Disordered" evidence="5">
    <location>
        <begin position="1"/>
        <end position="33"/>
    </location>
</feature>
<dbReference type="PANTHER" id="PTHR43854:SF1">
    <property type="entry name" value="INDOLEPYRUVATE OXIDOREDUCTASE SUBUNIT IORB"/>
    <property type="match status" value="1"/>
</dbReference>
<gene>
    <name evidence="7" type="ORF">BLTE_03280</name>
</gene>
<dbReference type="InterPro" id="IPR052198">
    <property type="entry name" value="IorB_Oxidoreductase"/>
</dbReference>
<evidence type="ECO:0000256" key="2">
    <source>
        <dbReference type="ARBA" id="ARBA00023002"/>
    </source>
</evidence>
<dbReference type="GO" id="GO:0046872">
    <property type="term" value="F:metal ion binding"/>
    <property type="evidence" value="ECO:0007669"/>
    <property type="project" value="UniProtKB-KW"/>
</dbReference>
<evidence type="ECO:0000256" key="1">
    <source>
        <dbReference type="ARBA" id="ARBA00022723"/>
    </source>
</evidence>
<dbReference type="Gene3D" id="3.30.70.20">
    <property type="match status" value="1"/>
</dbReference>